<protein>
    <submittedName>
        <fullName evidence="2">Uncharacterized protein</fullName>
    </submittedName>
</protein>
<dbReference type="EMBL" id="CP066007">
    <property type="protein sequence ID" value="QQB45323.1"/>
    <property type="molecule type" value="Genomic_DNA"/>
</dbReference>
<dbReference type="Proteomes" id="UP000596145">
    <property type="component" value="Chromosome"/>
</dbReference>
<evidence type="ECO:0000313" key="3">
    <source>
        <dbReference type="Proteomes" id="UP000596145"/>
    </source>
</evidence>
<organism evidence="2 3">
    <name type="scientific">Corynebacterium glucuronolyticum</name>
    <dbReference type="NCBI Taxonomy" id="39791"/>
    <lineage>
        <taxon>Bacteria</taxon>
        <taxon>Bacillati</taxon>
        <taxon>Actinomycetota</taxon>
        <taxon>Actinomycetes</taxon>
        <taxon>Mycobacteriales</taxon>
        <taxon>Corynebacteriaceae</taxon>
        <taxon>Corynebacterium</taxon>
    </lineage>
</organism>
<dbReference type="RefSeq" id="WP_143336915.1">
    <property type="nucleotide sequence ID" value="NZ_CP066007.1"/>
</dbReference>
<evidence type="ECO:0000313" key="2">
    <source>
        <dbReference type="EMBL" id="QQB45378.1"/>
    </source>
</evidence>
<sequence>MSTLNDVVERIVKDRDIDKDSATGAAREFLGQLERLDRTAIDEGDLNEDHAGAIYDAVTGWLDSQSDADVALDEVADAAEKLAVSQAECEFLASVRDQAVVRALQAGASVVDTARSAGVARNSVYEIKRRTTLNRG</sequence>
<dbReference type="EMBL" id="CP066007">
    <property type="protein sequence ID" value="QQB45378.1"/>
    <property type="molecule type" value="Genomic_DNA"/>
</dbReference>
<gene>
    <name evidence="1" type="ORF">I6I10_07185</name>
    <name evidence="2" type="ORF">I6I10_07485</name>
</gene>
<dbReference type="Gene3D" id="1.10.10.60">
    <property type="entry name" value="Homeodomain-like"/>
    <property type="match status" value="1"/>
</dbReference>
<dbReference type="GeneID" id="92760489"/>
<reference evidence="2 3" key="1">
    <citation type="submission" date="2020-12" db="EMBL/GenBank/DDBJ databases">
        <title>FDA dAtabase for Regulatory Grade micrObial Sequences (FDA-ARGOS): Supporting development and validation of Infectious Disease Dx tests.</title>
        <authorList>
            <person name="Sproer C."/>
            <person name="Gronow S."/>
            <person name="Severitt S."/>
            <person name="Schroder I."/>
            <person name="Tallon L."/>
            <person name="Sadzewicz L."/>
            <person name="Zhao X."/>
            <person name="Boylan J."/>
            <person name="Ott S."/>
            <person name="Bowen H."/>
            <person name="Vavikolanu K."/>
            <person name="Mehta A."/>
            <person name="Aluvathingal J."/>
            <person name="Nadendla S."/>
            <person name="Lowell S."/>
            <person name="Myers T."/>
            <person name="Yan Y."/>
            <person name="Sichtig H."/>
        </authorList>
    </citation>
    <scope>NUCLEOTIDE SEQUENCE [LARGE SCALE GENOMIC DNA]</scope>
    <source>
        <strain evidence="2 3">FDAARGOS_1053</strain>
    </source>
</reference>
<accession>A0A7T4BN85</accession>
<dbReference type="AlphaFoldDB" id="A0A7T4BN85"/>
<name>A0A7T4BN85_9CORY</name>
<proteinExistence type="predicted"/>
<evidence type="ECO:0000313" key="1">
    <source>
        <dbReference type="EMBL" id="QQB45323.1"/>
    </source>
</evidence>